<evidence type="ECO:0000313" key="2">
    <source>
        <dbReference type="Proteomes" id="UP000740926"/>
    </source>
</evidence>
<sequence>MFVRSQRVDVGLEFFFDDDIHGHGSEQERNRPLYLLATAGPDSGSGPDHLAEDAGDLVDLRLVHDQWRRQRDDVAGTAHQQPAVVEAAAEHLVAAAAGGVAAWRQLHRTDQPEVADIDHVGQPLQGVQPLLPVFTQLDGALEQALLGIDLQRGQRRCAGQRMARIGVAVEQLDRLRGRLHQRGMHRIAGQHAAQRHRTVADRLGEGQQVRGDPETLRGKGHADPAEAGDHFVEHQQDAVVVAQLAQPLQVTRCGQDHPGRTGDGFNEHRGNGRGIVQRDQPFQVIGQLRALAWQALAERIALQVQGVAQVVHAAQLQAECPAVVGQAAQSHAAEADPVVGLLAADEAGALALAALAVVGQRDLHRGVHRLGPGAGEEHMVERGRRQCGQPLRQCEGRRRAHLEGR</sequence>
<organism evidence="1 2">
    <name type="scientific">Rhizopus delemar</name>
    <dbReference type="NCBI Taxonomy" id="936053"/>
    <lineage>
        <taxon>Eukaryota</taxon>
        <taxon>Fungi</taxon>
        <taxon>Fungi incertae sedis</taxon>
        <taxon>Mucoromycota</taxon>
        <taxon>Mucoromycotina</taxon>
        <taxon>Mucoromycetes</taxon>
        <taxon>Mucorales</taxon>
        <taxon>Mucorineae</taxon>
        <taxon>Rhizopodaceae</taxon>
        <taxon>Rhizopus</taxon>
    </lineage>
</organism>
<proteinExistence type="predicted"/>
<dbReference type="AlphaFoldDB" id="A0A9P6YP62"/>
<dbReference type="EMBL" id="JAANIU010004768">
    <property type="protein sequence ID" value="KAG1552912.1"/>
    <property type="molecule type" value="Genomic_DNA"/>
</dbReference>
<name>A0A9P6YP62_9FUNG</name>
<protein>
    <submittedName>
        <fullName evidence="1">Uncharacterized protein</fullName>
    </submittedName>
</protein>
<comment type="caution">
    <text evidence="1">The sequence shown here is derived from an EMBL/GenBank/DDBJ whole genome shotgun (WGS) entry which is preliminary data.</text>
</comment>
<dbReference type="Proteomes" id="UP000740926">
    <property type="component" value="Unassembled WGS sequence"/>
</dbReference>
<accession>A0A9P6YP62</accession>
<keyword evidence="2" id="KW-1185">Reference proteome</keyword>
<reference evidence="1 2" key="1">
    <citation type="journal article" date="2020" name="Microb. Genom.">
        <title>Genetic diversity of clinical and environmental Mucorales isolates obtained from an investigation of mucormycosis cases among solid organ transplant recipients.</title>
        <authorList>
            <person name="Nguyen M.H."/>
            <person name="Kaul D."/>
            <person name="Muto C."/>
            <person name="Cheng S.J."/>
            <person name="Richter R.A."/>
            <person name="Bruno V.M."/>
            <person name="Liu G."/>
            <person name="Beyhan S."/>
            <person name="Sundermann A.J."/>
            <person name="Mounaud S."/>
            <person name="Pasculle A.W."/>
            <person name="Nierman W.C."/>
            <person name="Driscoll E."/>
            <person name="Cumbie R."/>
            <person name="Clancy C.J."/>
            <person name="Dupont C.L."/>
        </authorList>
    </citation>
    <scope>NUCLEOTIDE SEQUENCE [LARGE SCALE GENOMIC DNA]</scope>
    <source>
        <strain evidence="1 2">GL24</strain>
    </source>
</reference>
<evidence type="ECO:0000313" key="1">
    <source>
        <dbReference type="EMBL" id="KAG1552912.1"/>
    </source>
</evidence>
<gene>
    <name evidence="1" type="ORF">G6F50_013085</name>
</gene>